<protein>
    <submittedName>
        <fullName evidence="1">Uncharacterized protein</fullName>
    </submittedName>
</protein>
<comment type="caution">
    <text evidence="1">The sequence shown here is derived from an EMBL/GenBank/DDBJ whole genome shotgun (WGS) entry which is preliminary data.</text>
</comment>
<reference evidence="1 2" key="1">
    <citation type="submission" date="2017-10" db="EMBL/GenBank/DDBJ databases">
        <title>The draft genome sequence of Lewinella nigricans NBRC 102662.</title>
        <authorList>
            <person name="Wang K."/>
        </authorList>
    </citation>
    <scope>NUCLEOTIDE SEQUENCE [LARGE SCALE GENOMIC DNA]</scope>
    <source>
        <strain evidence="1 2">NBRC 102662</strain>
    </source>
</reference>
<dbReference type="RefSeq" id="WP_099149698.1">
    <property type="nucleotide sequence ID" value="NZ_PDUD01000013.1"/>
</dbReference>
<accession>A0A2D0NEP3</accession>
<dbReference type="Proteomes" id="UP000223913">
    <property type="component" value="Unassembled WGS sequence"/>
</dbReference>
<sequence>MISIVQQPGAIALSRNPMVIEFLATDDDNQPYTPKGVRSELKILSINGLEEDDTITLNWTEPDGTTGNITFTAKDSPSLSTEFISDDTIGKPPSPIGYWRAVAETINGHPTVNRHFKVYAIQYDIFPSPDYSLFVEVVEVDSDWVLTMTSSTALTITNYDTALATTAPDNYSILVDVFFEEEYGTGEYSRISKHELPLNSTGTACLDLSEVIWQKVKGSLPQVPLNSIHGTDIVIADNLRNYYYRYREDYDDVSPAWTVSVTKKAMAGGITQDLFATTNFLGTRSAINSLLTWYPSGKSVAPDQPEWINWFNFNVSSKSIAIELKVWTALSDTPTISYKHTLVDPVVDMWEVANIPVGPTQLVIGDTIKKYSVQVIDRNDYNSSGTITPLSEVRIFYIDRLPQQEVRYILYENGFCLPEVLRCTGISNNQLNVQREERTHVLPKDYTELSPEISQYKEEYSNAHTFRTGYIGRNEVDALQELLIYNRAFEVENTTYIPLHIQGNRYQVSNTNEFLNGVQFVAIRQLSDKIYRRRERPGGYVEIPEPAAAVFTCDYTLSGTYASFAAAIADGITAGEYFDLDFPNDFGLPEGLHFQYAPAISYANDAAAAIVDADSCYPISSGNSFGYPQGMVKRKSPATSYFDDAAAGLAGVAIGEKYALAYPNLYELGDEGFVKTRIT</sequence>
<evidence type="ECO:0000313" key="1">
    <source>
        <dbReference type="EMBL" id="PHN06947.1"/>
    </source>
</evidence>
<proteinExistence type="predicted"/>
<dbReference type="OrthoDB" id="1488462at2"/>
<dbReference type="AlphaFoldDB" id="A0A2D0NEP3"/>
<keyword evidence="2" id="KW-1185">Reference proteome</keyword>
<organism evidence="1 2">
    <name type="scientific">Flavilitoribacter nigricans (strain ATCC 23147 / DSM 23189 / NBRC 102662 / NCIMB 1420 / SS-2)</name>
    <name type="common">Lewinella nigricans</name>
    <dbReference type="NCBI Taxonomy" id="1122177"/>
    <lineage>
        <taxon>Bacteria</taxon>
        <taxon>Pseudomonadati</taxon>
        <taxon>Bacteroidota</taxon>
        <taxon>Saprospiria</taxon>
        <taxon>Saprospirales</taxon>
        <taxon>Lewinellaceae</taxon>
        <taxon>Flavilitoribacter</taxon>
    </lineage>
</organism>
<name>A0A2D0NEP3_FLAN2</name>
<evidence type="ECO:0000313" key="2">
    <source>
        <dbReference type="Proteomes" id="UP000223913"/>
    </source>
</evidence>
<gene>
    <name evidence="1" type="ORF">CRP01_09025</name>
</gene>
<dbReference type="EMBL" id="PDUD01000013">
    <property type="protein sequence ID" value="PHN06947.1"/>
    <property type="molecule type" value="Genomic_DNA"/>
</dbReference>